<protein>
    <submittedName>
        <fullName evidence="1">Uncharacterized protein</fullName>
    </submittedName>
</protein>
<evidence type="ECO:0000313" key="1">
    <source>
        <dbReference type="EMBL" id="GMN70474.1"/>
    </source>
</evidence>
<dbReference type="Proteomes" id="UP001187192">
    <property type="component" value="Unassembled WGS sequence"/>
</dbReference>
<comment type="caution">
    <text evidence="1">The sequence shown here is derived from an EMBL/GenBank/DDBJ whole genome shotgun (WGS) entry which is preliminary data.</text>
</comment>
<evidence type="ECO:0000313" key="2">
    <source>
        <dbReference type="Proteomes" id="UP001187192"/>
    </source>
</evidence>
<gene>
    <name evidence="1" type="ORF">TIFTF001_039516</name>
</gene>
<reference evidence="1" key="1">
    <citation type="submission" date="2023-07" db="EMBL/GenBank/DDBJ databases">
        <title>draft genome sequence of fig (Ficus carica).</title>
        <authorList>
            <person name="Takahashi T."/>
            <person name="Nishimura K."/>
        </authorList>
    </citation>
    <scope>NUCLEOTIDE SEQUENCE</scope>
</reference>
<organism evidence="1 2">
    <name type="scientific">Ficus carica</name>
    <name type="common">Common fig</name>
    <dbReference type="NCBI Taxonomy" id="3494"/>
    <lineage>
        <taxon>Eukaryota</taxon>
        <taxon>Viridiplantae</taxon>
        <taxon>Streptophyta</taxon>
        <taxon>Embryophyta</taxon>
        <taxon>Tracheophyta</taxon>
        <taxon>Spermatophyta</taxon>
        <taxon>Magnoliopsida</taxon>
        <taxon>eudicotyledons</taxon>
        <taxon>Gunneridae</taxon>
        <taxon>Pentapetalae</taxon>
        <taxon>rosids</taxon>
        <taxon>fabids</taxon>
        <taxon>Rosales</taxon>
        <taxon>Moraceae</taxon>
        <taxon>Ficeae</taxon>
        <taxon>Ficus</taxon>
    </lineage>
</organism>
<proteinExistence type="predicted"/>
<name>A0AA88JDY7_FICCA</name>
<sequence>MRAQSVHQLSVPKRDRETEKERFKDFSFKRYAFSDLDGKTKEMGKIEILIIWSSLTERSGATGHKIGAIGHKIKGQIGEGEKELEYYDSHQSLQEKNKLYSPTSFGDGYM</sequence>
<accession>A0AA88JDY7</accession>
<dbReference type="AlphaFoldDB" id="A0AA88JDY7"/>
<keyword evidence="2" id="KW-1185">Reference proteome</keyword>
<dbReference type="EMBL" id="BTGU01001153">
    <property type="protein sequence ID" value="GMN70474.1"/>
    <property type="molecule type" value="Genomic_DNA"/>
</dbReference>